<dbReference type="Proteomes" id="UP000313988">
    <property type="component" value="Unassembled WGS sequence"/>
</dbReference>
<comment type="caution">
    <text evidence="2">The sequence shown here is derived from an EMBL/GenBank/DDBJ whole genome shotgun (WGS) entry which is preliminary data.</text>
</comment>
<evidence type="ECO:0000259" key="1">
    <source>
        <dbReference type="PROSITE" id="PS51459"/>
    </source>
</evidence>
<reference evidence="2 3" key="1">
    <citation type="submission" date="2019-06" db="EMBL/GenBank/DDBJ databases">
        <title>Genome sequence of Deinococcus radiopugnans ATCC 19172.</title>
        <authorList>
            <person name="Maclea K.S."/>
            <person name="Maynard C.R."/>
        </authorList>
    </citation>
    <scope>NUCLEOTIDE SEQUENCE [LARGE SCALE GENOMIC DNA]</scope>
    <source>
        <strain evidence="2 3">ATCC 19172</strain>
    </source>
</reference>
<dbReference type="PANTHER" id="PTHR39426">
    <property type="entry name" value="HOMOLOGY TO DEATH-ON-CURING PROTEIN OF PHAGE P1"/>
    <property type="match status" value="1"/>
</dbReference>
<dbReference type="GO" id="GO:0016301">
    <property type="term" value="F:kinase activity"/>
    <property type="evidence" value="ECO:0007669"/>
    <property type="project" value="InterPro"/>
</dbReference>
<organism evidence="2 3">
    <name type="scientific">Deinococcus radiopugnans ATCC 19172</name>
    <dbReference type="NCBI Taxonomy" id="585398"/>
    <lineage>
        <taxon>Bacteria</taxon>
        <taxon>Thermotogati</taxon>
        <taxon>Deinococcota</taxon>
        <taxon>Deinococci</taxon>
        <taxon>Deinococcales</taxon>
        <taxon>Deinococcaceae</taxon>
        <taxon>Deinococcus</taxon>
    </lineage>
</organism>
<dbReference type="NCBIfam" id="TIGR01550">
    <property type="entry name" value="DOC_P1"/>
    <property type="match status" value="1"/>
</dbReference>
<dbReference type="InterPro" id="IPR003812">
    <property type="entry name" value="Fido"/>
</dbReference>
<dbReference type="EMBL" id="VDMO01000005">
    <property type="protein sequence ID" value="TNM71886.1"/>
    <property type="molecule type" value="Genomic_DNA"/>
</dbReference>
<dbReference type="PROSITE" id="PS51459">
    <property type="entry name" value="FIDO"/>
    <property type="match status" value="1"/>
</dbReference>
<protein>
    <submittedName>
        <fullName evidence="2">Type II toxin-antitoxin system death-on-curing family toxin</fullName>
    </submittedName>
</protein>
<dbReference type="OrthoDB" id="9802752at2"/>
<gene>
    <name evidence="2" type="ORF">FHR04_05835</name>
</gene>
<evidence type="ECO:0000313" key="3">
    <source>
        <dbReference type="Proteomes" id="UP000313988"/>
    </source>
</evidence>
<dbReference type="AlphaFoldDB" id="A0A5C4YA09"/>
<dbReference type="RefSeq" id="WP_139401527.1">
    <property type="nucleotide sequence ID" value="NZ_JACHEW010000009.1"/>
</dbReference>
<dbReference type="Gene3D" id="1.20.120.1870">
    <property type="entry name" value="Fic/DOC protein, Fido domain"/>
    <property type="match status" value="1"/>
</dbReference>
<evidence type="ECO:0000313" key="2">
    <source>
        <dbReference type="EMBL" id="TNM71886.1"/>
    </source>
</evidence>
<dbReference type="Pfam" id="PF02661">
    <property type="entry name" value="Fic"/>
    <property type="match status" value="1"/>
</dbReference>
<sequence>MTLFLTVQQVSDIHDAEIARFGGEPGLRTIEQLESAVAMPQCSMFGEYLHPDLSSQAAAYLYHLTNNHAFVKGNKRTAVTSTLIFLELNGAVPIPIDELRNMALSTARGELSKSELTEKIRSWQDGSNAEKEEFHFDEAGFWKDIDSTVADIFKISNESHLPIFEKFAEDLMMVFAEHGIGWIDFALPIARIQIVESQGRVEFIGLNFRQLYRKELKGLQNAFKIPAYKRQKIKQFKQKKYMESLALATRRAMINAGLQRISAIQSESDNHIGWTRDGDKLEGIFTFNGLSFAFMDSEAHEHYLKQL</sequence>
<dbReference type="InterPro" id="IPR006440">
    <property type="entry name" value="Doc"/>
</dbReference>
<accession>A0A5C4YA09</accession>
<proteinExistence type="predicted"/>
<dbReference type="InterPro" id="IPR053737">
    <property type="entry name" value="Type_II_TA_Toxin"/>
</dbReference>
<dbReference type="PANTHER" id="PTHR39426:SF1">
    <property type="entry name" value="HOMOLOGY TO DEATH-ON-CURING PROTEIN OF PHAGE P1"/>
    <property type="match status" value="1"/>
</dbReference>
<feature type="domain" description="Fido" evidence="1">
    <location>
        <begin position="5"/>
        <end position="122"/>
    </location>
</feature>
<name>A0A5C4YA09_9DEIO</name>